<dbReference type="Proteomes" id="UP000267029">
    <property type="component" value="Unassembled WGS sequence"/>
</dbReference>
<feature type="coiled-coil region" evidence="1">
    <location>
        <begin position="103"/>
        <end position="137"/>
    </location>
</feature>
<evidence type="ECO:0000256" key="1">
    <source>
        <dbReference type="SAM" id="Coils"/>
    </source>
</evidence>
<dbReference type="AlphaFoldDB" id="A0A0R3UB28"/>
<sequence>MLITCVRPAITLKSILENTVNQTAFILQHVFIDALPGRVQRRSISLTEIEFFYIITLAHFNDPCSTEAGAIEDRMEKLRQSRDRLRTVLARQVPVADEKARIIERLEQLHNKSEAAVQTAKDAVDTARQQLDDLKNFDAYVARTKQELEAMSVIRAEISDDLDRVHSQVQGIHLQVDDAFNTAKLLQTTVSNFAQQIKALKDDVSELVASRR</sequence>
<gene>
    <name evidence="2" type="ORF">MCOS_LOCUS4127</name>
</gene>
<keyword evidence="3" id="KW-1185">Reference proteome</keyword>
<name>A0A0R3UB28_MESCO</name>
<keyword evidence="1" id="KW-0175">Coiled coil</keyword>
<dbReference type="STRING" id="53468.A0A0R3UB28"/>
<dbReference type="Gene3D" id="1.10.287.1490">
    <property type="match status" value="1"/>
</dbReference>
<proteinExistence type="predicted"/>
<dbReference type="OrthoDB" id="5984158at2759"/>
<accession>A0A0R3UB28</accession>
<evidence type="ECO:0000313" key="2">
    <source>
        <dbReference type="EMBL" id="VDD78124.1"/>
    </source>
</evidence>
<protein>
    <submittedName>
        <fullName evidence="2">Uncharacterized protein</fullName>
    </submittedName>
</protein>
<reference evidence="2 3" key="1">
    <citation type="submission" date="2018-10" db="EMBL/GenBank/DDBJ databases">
        <authorList>
            <consortium name="Pathogen Informatics"/>
        </authorList>
    </citation>
    <scope>NUCLEOTIDE SEQUENCE [LARGE SCALE GENOMIC DNA]</scope>
</reference>
<evidence type="ECO:0000313" key="3">
    <source>
        <dbReference type="Proteomes" id="UP000267029"/>
    </source>
</evidence>
<dbReference type="EMBL" id="UXSR01001299">
    <property type="protein sequence ID" value="VDD78124.1"/>
    <property type="molecule type" value="Genomic_DNA"/>
</dbReference>
<organism evidence="2 3">
    <name type="scientific">Mesocestoides corti</name>
    <name type="common">Flatworm</name>
    <dbReference type="NCBI Taxonomy" id="53468"/>
    <lineage>
        <taxon>Eukaryota</taxon>
        <taxon>Metazoa</taxon>
        <taxon>Spiralia</taxon>
        <taxon>Lophotrochozoa</taxon>
        <taxon>Platyhelminthes</taxon>
        <taxon>Cestoda</taxon>
        <taxon>Eucestoda</taxon>
        <taxon>Cyclophyllidea</taxon>
        <taxon>Mesocestoididae</taxon>
        <taxon>Mesocestoides</taxon>
    </lineage>
</organism>